<sequence length="256" mass="29460">MGRGKIVIRRIDNSTSRQVTFSKRRSGLMKKARELSILCDAEVGLIIFSSTGKLYDYASTSMKSVVERYNRVKEEHHQLMNPASEVKKHLKPQLQPVISFNMELLTLPYYEMSHEENLEHVEKGKPSESQLMGEELSGLSINDLQKLENQLEMSLKGVRMKKDQILTDEIKDLNHKGHLIHQENLELHKKLDLMCQENTELKKKVYGTSQANEASRSPHTNYTFNNRYELHGPVHLQLSQPIPPKNDAPERSMKLG</sequence>
<evidence type="ECO:0000256" key="2">
    <source>
        <dbReference type="ARBA" id="ARBA00023015"/>
    </source>
</evidence>
<evidence type="ECO:0000259" key="8">
    <source>
        <dbReference type="PROSITE" id="PS51297"/>
    </source>
</evidence>
<evidence type="ECO:0000256" key="1">
    <source>
        <dbReference type="ARBA" id="ARBA00004123"/>
    </source>
</evidence>
<feature type="domain" description="K-box" evidence="8">
    <location>
        <begin position="107"/>
        <end position="197"/>
    </location>
</feature>
<feature type="region of interest" description="Disordered" evidence="6">
    <location>
        <begin position="236"/>
        <end position="256"/>
    </location>
</feature>
<keyword evidence="10" id="KW-1185">Reference proteome</keyword>
<dbReference type="SUPFAM" id="SSF55455">
    <property type="entry name" value="SRF-like"/>
    <property type="match status" value="1"/>
</dbReference>
<organism evidence="9 10">
    <name type="scientific">Hibiscus sabdariffa</name>
    <name type="common">roselle</name>
    <dbReference type="NCBI Taxonomy" id="183260"/>
    <lineage>
        <taxon>Eukaryota</taxon>
        <taxon>Viridiplantae</taxon>
        <taxon>Streptophyta</taxon>
        <taxon>Embryophyta</taxon>
        <taxon>Tracheophyta</taxon>
        <taxon>Spermatophyta</taxon>
        <taxon>Magnoliopsida</taxon>
        <taxon>eudicotyledons</taxon>
        <taxon>Gunneridae</taxon>
        <taxon>Pentapetalae</taxon>
        <taxon>rosids</taxon>
        <taxon>malvids</taxon>
        <taxon>Malvales</taxon>
        <taxon>Malvaceae</taxon>
        <taxon>Malvoideae</taxon>
        <taxon>Hibiscus</taxon>
    </lineage>
</organism>
<reference evidence="9 10" key="1">
    <citation type="journal article" date="2024" name="G3 (Bethesda)">
        <title>Genome assembly of Hibiscus sabdariffa L. provides insights into metabolisms of medicinal natural products.</title>
        <authorList>
            <person name="Kim T."/>
        </authorList>
    </citation>
    <scope>NUCLEOTIDE SEQUENCE [LARGE SCALE GENOMIC DNA]</scope>
    <source>
        <strain evidence="9">TK-2024</strain>
        <tissue evidence="9">Old leaves</tissue>
    </source>
</reference>
<evidence type="ECO:0000313" key="10">
    <source>
        <dbReference type="Proteomes" id="UP001396334"/>
    </source>
</evidence>
<dbReference type="InterPro" id="IPR033896">
    <property type="entry name" value="MEF2-like_N"/>
</dbReference>
<evidence type="ECO:0000256" key="4">
    <source>
        <dbReference type="ARBA" id="ARBA00023163"/>
    </source>
</evidence>
<feature type="domain" description="MADS-box" evidence="7">
    <location>
        <begin position="1"/>
        <end position="61"/>
    </location>
</feature>
<keyword evidence="3" id="KW-0238">DNA-binding</keyword>
<dbReference type="PROSITE" id="PS51297">
    <property type="entry name" value="K_BOX"/>
    <property type="match status" value="1"/>
</dbReference>
<dbReference type="Pfam" id="PF01486">
    <property type="entry name" value="K-box"/>
    <property type="match status" value="1"/>
</dbReference>
<evidence type="ECO:0000256" key="3">
    <source>
        <dbReference type="ARBA" id="ARBA00023125"/>
    </source>
</evidence>
<comment type="subcellular location">
    <subcellularLocation>
        <location evidence="1">Nucleus</location>
    </subcellularLocation>
</comment>
<dbReference type="PRINTS" id="PR00404">
    <property type="entry name" value="MADSDOMAIN"/>
</dbReference>
<gene>
    <name evidence="9" type="ORF">V6N11_074696</name>
</gene>
<evidence type="ECO:0000256" key="6">
    <source>
        <dbReference type="SAM" id="MobiDB-lite"/>
    </source>
</evidence>
<dbReference type="InterPro" id="IPR002100">
    <property type="entry name" value="TF_MADSbox"/>
</dbReference>
<dbReference type="PROSITE" id="PS00350">
    <property type="entry name" value="MADS_BOX_1"/>
    <property type="match status" value="1"/>
</dbReference>
<keyword evidence="4" id="KW-0804">Transcription</keyword>
<comment type="caution">
    <text evidence="9">The sequence shown here is derived from an EMBL/GenBank/DDBJ whole genome shotgun (WGS) entry which is preliminary data.</text>
</comment>
<dbReference type="EMBL" id="JBBPBN010000026">
    <property type="protein sequence ID" value="KAK9007778.1"/>
    <property type="molecule type" value="Genomic_DNA"/>
</dbReference>
<keyword evidence="5" id="KW-0539">Nucleus</keyword>
<dbReference type="CDD" id="cd00265">
    <property type="entry name" value="MADS_MEF2_like"/>
    <property type="match status" value="1"/>
</dbReference>
<dbReference type="InterPro" id="IPR002487">
    <property type="entry name" value="TF_Kbox"/>
</dbReference>
<evidence type="ECO:0000313" key="9">
    <source>
        <dbReference type="EMBL" id="KAK9007778.1"/>
    </source>
</evidence>
<dbReference type="SMART" id="SM00432">
    <property type="entry name" value="MADS"/>
    <property type="match status" value="1"/>
</dbReference>
<protein>
    <recommendedName>
        <fullName evidence="11">MADS-box transcription factor 23-like</fullName>
    </recommendedName>
</protein>
<dbReference type="PROSITE" id="PS50066">
    <property type="entry name" value="MADS_BOX_2"/>
    <property type="match status" value="1"/>
</dbReference>
<evidence type="ECO:0000256" key="5">
    <source>
        <dbReference type="ARBA" id="ARBA00023242"/>
    </source>
</evidence>
<dbReference type="Gene3D" id="3.40.1810.10">
    <property type="entry name" value="Transcription factor, MADS-box"/>
    <property type="match status" value="1"/>
</dbReference>
<dbReference type="PANTHER" id="PTHR48019">
    <property type="entry name" value="SERUM RESPONSE FACTOR HOMOLOG"/>
    <property type="match status" value="1"/>
</dbReference>
<feature type="compositionally biased region" description="Basic and acidic residues" evidence="6">
    <location>
        <begin position="247"/>
        <end position="256"/>
    </location>
</feature>
<evidence type="ECO:0000259" key="7">
    <source>
        <dbReference type="PROSITE" id="PS50066"/>
    </source>
</evidence>
<proteinExistence type="predicted"/>
<dbReference type="Proteomes" id="UP001396334">
    <property type="component" value="Unassembled WGS sequence"/>
</dbReference>
<accession>A0ABR2R4R0</accession>
<dbReference type="InterPro" id="IPR036879">
    <property type="entry name" value="TF_MADSbox_sf"/>
</dbReference>
<dbReference type="InterPro" id="IPR050142">
    <property type="entry name" value="MADS-box/MEF2_TF"/>
</dbReference>
<name>A0ABR2R4R0_9ROSI</name>
<keyword evidence="2" id="KW-0805">Transcription regulation</keyword>
<dbReference type="Pfam" id="PF00319">
    <property type="entry name" value="SRF-TF"/>
    <property type="match status" value="1"/>
</dbReference>
<evidence type="ECO:0008006" key="11">
    <source>
        <dbReference type="Google" id="ProtNLM"/>
    </source>
</evidence>